<accession>A0AAN9TBY1</accession>
<proteinExistence type="predicted"/>
<feature type="region of interest" description="Disordered" evidence="1">
    <location>
        <begin position="41"/>
        <end position="64"/>
    </location>
</feature>
<dbReference type="Proteomes" id="UP001367676">
    <property type="component" value="Unassembled WGS sequence"/>
</dbReference>
<protein>
    <submittedName>
        <fullName evidence="2">Uncharacterized protein</fullName>
    </submittedName>
</protein>
<evidence type="ECO:0000313" key="2">
    <source>
        <dbReference type="EMBL" id="KAK7582403.1"/>
    </source>
</evidence>
<evidence type="ECO:0000313" key="3">
    <source>
        <dbReference type="Proteomes" id="UP001367676"/>
    </source>
</evidence>
<keyword evidence="3" id="KW-1185">Reference proteome</keyword>
<sequence>MSPVYFEDARNGDSKFVESERALSATYNAGKGEKIVAEKPPLKSRTNGTAPMAKTAKAVTNGKKNGAADASLAAGKRKIFTKGMQWFPSTYLDR</sequence>
<evidence type="ECO:0000256" key="1">
    <source>
        <dbReference type="SAM" id="MobiDB-lite"/>
    </source>
</evidence>
<gene>
    <name evidence="2" type="ORF">V9T40_013848</name>
</gene>
<dbReference type="EMBL" id="JBBCAQ010000033">
    <property type="protein sequence ID" value="KAK7582403.1"/>
    <property type="molecule type" value="Genomic_DNA"/>
</dbReference>
<comment type="caution">
    <text evidence="2">The sequence shown here is derived from an EMBL/GenBank/DDBJ whole genome shotgun (WGS) entry which is preliminary data.</text>
</comment>
<name>A0AAN9TBY1_9HEMI</name>
<organism evidence="2 3">
    <name type="scientific">Parthenolecanium corni</name>
    <dbReference type="NCBI Taxonomy" id="536013"/>
    <lineage>
        <taxon>Eukaryota</taxon>
        <taxon>Metazoa</taxon>
        <taxon>Ecdysozoa</taxon>
        <taxon>Arthropoda</taxon>
        <taxon>Hexapoda</taxon>
        <taxon>Insecta</taxon>
        <taxon>Pterygota</taxon>
        <taxon>Neoptera</taxon>
        <taxon>Paraneoptera</taxon>
        <taxon>Hemiptera</taxon>
        <taxon>Sternorrhyncha</taxon>
        <taxon>Coccoidea</taxon>
        <taxon>Coccidae</taxon>
        <taxon>Parthenolecanium</taxon>
    </lineage>
</organism>
<reference evidence="2 3" key="1">
    <citation type="submission" date="2024-03" db="EMBL/GenBank/DDBJ databases">
        <title>Adaptation during the transition from Ophiocordyceps entomopathogen to insect associate is accompanied by gene loss and intensified selection.</title>
        <authorList>
            <person name="Ward C.M."/>
            <person name="Onetto C.A."/>
            <person name="Borneman A.R."/>
        </authorList>
    </citation>
    <scope>NUCLEOTIDE SEQUENCE [LARGE SCALE GENOMIC DNA]</scope>
    <source>
        <strain evidence="2">AWRI1</strain>
        <tissue evidence="2">Single Adult Female</tissue>
    </source>
</reference>
<dbReference type="AlphaFoldDB" id="A0AAN9TBY1"/>